<dbReference type="EMBL" id="CM000141">
    <property type="protein sequence ID" value="EEE60775.1"/>
    <property type="molecule type" value="Genomic_DNA"/>
</dbReference>
<reference evidence="2" key="2">
    <citation type="submission" date="2008-12" db="EMBL/GenBank/DDBJ databases">
        <title>Improved gene annotation of the rice (Oryza sativa) genomes.</title>
        <authorList>
            <person name="Wang J."/>
            <person name="Li R."/>
            <person name="Fan W."/>
            <person name="Huang Q."/>
            <person name="Zhang J."/>
            <person name="Zhou Y."/>
            <person name="Hu Y."/>
            <person name="Zi S."/>
            <person name="Li J."/>
            <person name="Ni P."/>
            <person name="Zheng H."/>
            <person name="Zhang Y."/>
            <person name="Zhao M."/>
            <person name="Hao Q."/>
            <person name="McDermott J."/>
            <person name="Samudrala R."/>
            <person name="Kristiansen K."/>
            <person name="Wong G.K.-S."/>
        </authorList>
    </citation>
    <scope>NUCLEOTIDE SEQUENCE</scope>
</reference>
<evidence type="ECO:0000313" key="2">
    <source>
        <dbReference type="EMBL" id="EEE60775.1"/>
    </source>
</evidence>
<feature type="region of interest" description="Disordered" evidence="1">
    <location>
        <begin position="52"/>
        <end position="86"/>
    </location>
</feature>
<organism evidence="2">
    <name type="scientific">Oryza sativa subsp. japonica</name>
    <name type="common">Rice</name>
    <dbReference type="NCBI Taxonomy" id="39947"/>
    <lineage>
        <taxon>Eukaryota</taxon>
        <taxon>Viridiplantae</taxon>
        <taxon>Streptophyta</taxon>
        <taxon>Embryophyta</taxon>
        <taxon>Tracheophyta</taxon>
        <taxon>Spermatophyta</taxon>
        <taxon>Magnoliopsida</taxon>
        <taxon>Liliopsida</taxon>
        <taxon>Poales</taxon>
        <taxon>Poaceae</taxon>
        <taxon>BOP clade</taxon>
        <taxon>Oryzoideae</taxon>
        <taxon>Oryzeae</taxon>
        <taxon>Oryzinae</taxon>
        <taxon>Oryza</taxon>
        <taxon>Oryza sativa</taxon>
    </lineage>
</organism>
<dbReference type="AlphaFoldDB" id="B9FEJ2"/>
<evidence type="ECO:0000256" key="1">
    <source>
        <dbReference type="SAM" id="MobiDB-lite"/>
    </source>
</evidence>
<proteinExistence type="predicted"/>
<protein>
    <submittedName>
        <fullName evidence="2">Uncharacterized protein</fullName>
    </submittedName>
</protein>
<dbReference type="Proteomes" id="UP000007752">
    <property type="component" value="Chromosome 4"/>
</dbReference>
<sequence>MAMELVAAGVATARGAANRVGVGVDVKGKHVQRRRRHSSSRDHLVAVCHGWCGTPLTRGSPTGPRTGDVSHPTTSTGPGPVGEVGE</sequence>
<name>B9FEJ2_ORYSJ</name>
<gene>
    <name evidence="2" type="ORF">OsJ_14343</name>
</gene>
<accession>B9FEJ2</accession>
<reference evidence="2" key="1">
    <citation type="journal article" date="2005" name="PLoS Biol.">
        <title>The genomes of Oryza sativa: a history of duplications.</title>
        <authorList>
            <person name="Yu J."/>
            <person name="Wang J."/>
            <person name="Lin W."/>
            <person name="Li S."/>
            <person name="Li H."/>
            <person name="Zhou J."/>
            <person name="Ni P."/>
            <person name="Dong W."/>
            <person name="Hu S."/>
            <person name="Zeng C."/>
            <person name="Zhang J."/>
            <person name="Zhang Y."/>
            <person name="Li R."/>
            <person name="Xu Z."/>
            <person name="Li S."/>
            <person name="Li X."/>
            <person name="Zheng H."/>
            <person name="Cong L."/>
            <person name="Lin L."/>
            <person name="Yin J."/>
            <person name="Geng J."/>
            <person name="Li G."/>
            <person name="Shi J."/>
            <person name="Liu J."/>
            <person name="Lv H."/>
            <person name="Li J."/>
            <person name="Wang J."/>
            <person name="Deng Y."/>
            <person name="Ran L."/>
            <person name="Shi X."/>
            <person name="Wang X."/>
            <person name="Wu Q."/>
            <person name="Li C."/>
            <person name="Ren X."/>
            <person name="Wang J."/>
            <person name="Wang X."/>
            <person name="Li D."/>
            <person name="Liu D."/>
            <person name="Zhang X."/>
            <person name="Ji Z."/>
            <person name="Zhao W."/>
            <person name="Sun Y."/>
            <person name="Zhang Z."/>
            <person name="Bao J."/>
            <person name="Han Y."/>
            <person name="Dong L."/>
            <person name="Ji J."/>
            <person name="Chen P."/>
            <person name="Wu S."/>
            <person name="Liu J."/>
            <person name="Xiao Y."/>
            <person name="Bu D."/>
            <person name="Tan J."/>
            <person name="Yang L."/>
            <person name="Ye C."/>
            <person name="Zhang J."/>
            <person name="Xu J."/>
            <person name="Zhou Y."/>
            <person name="Yu Y."/>
            <person name="Zhang B."/>
            <person name="Zhuang S."/>
            <person name="Wei H."/>
            <person name="Liu B."/>
            <person name="Lei M."/>
            <person name="Yu H."/>
            <person name="Li Y."/>
            <person name="Xu H."/>
            <person name="Wei S."/>
            <person name="He X."/>
            <person name="Fang L."/>
            <person name="Zhang Z."/>
            <person name="Zhang Y."/>
            <person name="Huang X."/>
            <person name="Su Z."/>
            <person name="Tong W."/>
            <person name="Li J."/>
            <person name="Tong Z."/>
            <person name="Li S."/>
            <person name="Ye J."/>
            <person name="Wang L."/>
            <person name="Fang L."/>
            <person name="Lei T."/>
            <person name="Chen C."/>
            <person name="Chen H."/>
            <person name="Xu Z."/>
            <person name="Li H."/>
            <person name="Huang H."/>
            <person name="Zhang F."/>
            <person name="Xu H."/>
            <person name="Li N."/>
            <person name="Zhao C."/>
            <person name="Li S."/>
            <person name="Dong L."/>
            <person name="Huang Y."/>
            <person name="Li L."/>
            <person name="Xi Y."/>
            <person name="Qi Q."/>
            <person name="Li W."/>
            <person name="Zhang B."/>
            <person name="Hu W."/>
            <person name="Zhang Y."/>
            <person name="Tian X."/>
            <person name="Jiao Y."/>
            <person name="Liang X."/>
            <person name="Jin J."/>
            <person name="Gao L."/>
            <person name="Zheng W."/>
            <person name="Hao B."/>
            <person name="Liu S."/>
            <person name="Wang W."/>
            <person name="Yuan L."/>
            <person name="Cao M."/>
            <person name="McDermott J."/>
            <person name="Samudrala R."/>
            <person name="Wang J."/>
            <person name="Wong G.K."/>
            <person name="Yang H."/>
        </authorList>
    </citation>
    <scope>NUCLEOTIDE SEQUENCE [LARGE SCALE GENOMIC DNA]</scope>
</reference>